<evidence type="ECO:0008006" key="4">
    <source>
        <dbReference type="Google" id="ProtNLM"/>
    </source>
</evidence>
<evidence type="ECO:0000256" key="1">
    <source>
        <dbReference type="SAM" id="MobiDB-lite"/>
    </source>
</evidence>
<organism evidence="2 3">
    <name type="scientific">Trypanosoma theileri</name>
    <dbReference type="NCBI Taxonomy" id="67003"/>
    <lineage>
        <taxon>Eukaryota</taxon>
        <taxon>Discoba</taxon>
        <taxon>Euglenozoa</taxon>
        <taxon>Kinetoplastea</taxon>
        <taxon>Metakinetoplastina</taxon>
        <taxon>Trypanosomatida</taxon>
        <taxon>Trypanosomatidae</taxon>
        <taxon>Trypanosoma</taxon>
    </lineage>
</organism>
<reference evidence="2 3" key="1">
    <citation type="submission" date="2017-03" db="EMBL/GenBank/DDBJ databases">
        <title>An alternative strategy for trypanosome survival in the mammalian bloodstream revealed through genome and transcriptome analysis of the ubiquitous bovine parasite Trypanosoma (Megatrypanum) theileri.</title>
        <authorList>
            <person name="Kelly S."/>
            <person name="Ivens A."/>
            <person name="Mott A."/>
            <person name="O'Neill E."/>
            <person name="Emms D."/>
            <person name="Macleod O."/>
            <person name="Voorheis P."/>
            <person name="Matthews J."/>
            <person name="Matthews K."/>
            <person name="Carrington M."/>
        </authorList>
    </citation>
    <scope>NUCLEOTIDE SEQUENCE [LARGE SCALE GENOMIC DNA]</scope>
    <source>
        <strain evidence="2">Edinburgh</strain>
    </source>
</reference>
<dbReference type="AlphaFoldDB" id="A0A1X0NXY9"/>
<gene>
    <name evidence="2" type="ORF">TM35_000123170</name>
</gene>
<name>A0A1X0NXY9_9TRYP</name>
<feature type="compositionally biased region" description="Low complexity" evidence="1">
    <location>
        <begin position="78"/>
        <end position="88"/>
    </location>
</feature>
<dbReference type="Proteomes" id="UP000192257">
    <property type="component" value="Unassembled WGS sequence"/>
</dbReference>
<feature type="region of interest" description="Disordered" evidence="1">
    <location>
        <begin position="1"/>
        <end position="191"/>
    </location>
</feature>
<feature type="compositionally biased region" description="Basic and acidic residues" evidence="1">
    <location>
        <begin position="118"/>
        <end position="127"/>
    </location>
</feature>
<accession>A0A1X0NXY9</accession>
<evidence type="ECO:0000313" key="2">
    <source>
        <dbReference type="EMBL" id="ORC89542.1"/>
    </source>
</evidence>
<sequence length="452" mass="50176">MRRVHPAIAELQRRNRAAGRRLSPIDENRQNRHTHPHSDTNNTTNTNTNTNNNNNNNNTNNNRNIRRISPQTQGRRTSSASAVHAASVRSQPKCAENRPNMPSRFTSTAPAGGVNDNNRMKRDESRGRNINGTNRIAPRPPMRHLPTKPRSSIYTMADHKIPNSDDNLIPSGNSNPSGEPQVTPADSVTNPTRNAEKFEAVPNSRIFNDSYSVASNSRTRLGFAKNSSFSSRSGMSRVHYALDNDDNEEDEMKSITECADPDNWNHLLPDPVVDLLDGEKLENPFTTDLWANAQDAEKLKISGYYACIRCHVPVVSPTYQVNYPVRGMAAFARFNKEALAVHVAYISTAATFGALKHDSLELHMRCVCCKGFLGILAPNFDLDLPGDLAHVFVVNSSCLRFVKGGRTRCHLDGIYDIKDDSDDGVKTETSSKGADMDFDDLDIFDLSPTSNR</sequence>
<comment type="caution">
    <text evidence="2">The sequence shown here is derived from an EMBL/GenBank/DDBJ whole genome shotgun (WGS) entry which is preliminary data.</text>
</comment>
<feature type="compositionally biased region" description="Polar residues" evidence="1">
    <location>
        <begin position="164"/>
        <end position="191"/>
    </location>
</feature>
<dbReference type="OrthoDB" id="246727at2759"/>
<dbReference type="RefSeq" id="XP_028883608.1">
    <property type="nucleotide sequence ID" value="XM_029025292.1"/>
</dbReference>
<dbReference type="Gene3D" id="2.170.150.20">
    <property type="entry name" value="Peptide methionine sulfoxide reductase"/>
    <property type="match status" value="1"/>
</dbReference>
<protein>
    <recommendedName>
        <fullName evidence="4">MsrB domain-containing protein</fullName>
    </recommendedName>
</protein>
<keyword evidence="3" id="KW-1185">Reference proteome</keyword>
<dbReference type="VEuPathDB" id="TriTrypDB:TM35_000123170"/>
<dbReference type="GeneID" id="39985072"/>
<evidence type="ECO:0000313" key="3">
    <source>
        <dbReference type="Proteomes" id="UP000192257"/>
    </source>
</evidence>
<proteinExistence type="predicted"/>
<dbReference type="EMBL" id="NBCO01000012">
    <property type="protein sequence ID" value="ORC89542.1"/>
    <property type="molecule type" value="Genomic_DNA"/>
</dbReference>
<feature type="compositionally biased region" description="Low complexity" evidence="1">
    <location>
        <begin position="40"/>
        <end position="62"/>
    </location>
</feature>